<dbReference type="OrthoDB" id="5670at2157"/>
<dbReference type="GO" id="GO:0005840">
    <property type="term" value="C:ribosome"/>
    <property type="evidence" value="ECO:0007669"/>
    <property type="project" value="UniProtKB-KW"/>
</dbReference>
<evidence type="ECO:0000256" key="2">
    <source>
        <dbReference type="ARBA" id="ARBA00022730"/>
    </source>
</evidence>
<dbReference type="PANTHER" id="PTHR11758">
    <property type="entry name" value="40S RIBOSOMAL PROTEIN S15A"/>
    <property type="match status" value="1"/>
</dbReference>
<accession>A0A5B9D8L8</accession>
<evidence type="ECO:0000313" key="8">
    <source>
        <dbReference type="Proteomes" id="UP000321408"/>
    </source>
</evidence>
<keyword evidence="4 5" id="KW-0687">Ribonucleoprotein</keyword>
<keyword evidence="2 5" id="KW-0699">rRNA-binding</keyword>
<dbReference type="Gene3D" id="3.30.1490.10">
    <property type="match status" value="1"/>
</dbReference>
<dbReference type="GO" id="GO:0006412">
    <property type="term" value="P:translation"/>
    <property type="evidence" value="ECO:0007669"/>
    <property type="project" value="UniProtKB-UniRule"/>
</dbReference>
<dbReference type="KEGG" id="psyt:DSAG12_01176"/>
<dbReference type="SUPFAM" id="SSF56047">
    <property type="entry name" value="Ribosomal protein S8"/>
    <property type="match status" value="1"/>
</dbReference>
<keyword evidence="8" id="KW-1185">Reference proteome</keyword>
<dbReference type="NCBIfam" id="NF003115">
    <property type="entry name" value="PRK04034.1"/>
    <property type="match status" value="1"/>
</dbReference>
<comment type="function">
    <text evidence="5">One of the primary rRNA binding proteins, it binds directly to 16S rRNA central domain where it helps coordinate assembly of the platform of the 30S subunit.</text>
</comment>
<proteinExistence type="inferred from homology"/>
<evidence type="ECO:0000256" key="6">
    <source>
        <dbReference type="RuleBase" id="RU003660"/>
    </source>
</evidence>
<dbReference type="InterPro" id="IPR047863">
    <property type="entry name" value="Ribosomal_uS8_CS"/>
</dbReference>
<dbReference type="PROSITE" id="PS00053">
    <property type="entry name" value="RIBOSOMAL_S8"/>
    <property type="match status" value="1"/>
</dbReference>
<evidence type="ECO:0000256" key="3">
    <source>
        <dbReference type="ARBA" id="ARBA00022980"/>
    </source>
</evidence>
<comment type="subunit">
    <text evidence="5">Part of the 30S ribosomal subunit.</text>
</comment>
<organism evidence="7 8">
    <name type="scientific">Promethearchaeum syntrophicum</name>
    <dbReference type="NCBI Taxonomy" id="2594042"/>
    <lineage>
        <taxon>Archaea</taxon>
        <taxon>Promethearchaeati</taxon>
        <taxon>Promethearchaeota</taxon>
        <taxon>Promethearchaeia</taxon>
        <taxon>Promethearchaeales</taxon>
        <taxon>Promethearchaeaceae</taxon>
        <taxon>Promethearchaeum</taxon>
    </lineage>
</organism>
<reference evidence="7 8" key="1">
    <citation type="journal article" date="2020" name="Nature">
        <title>Isolation of an archaeon at the prokaryote-eukaryote interface.</title>
        <authorList>
            <person name="Imachi H."/>
            <person name="Nobu M.K."/>
            <person name="Nakahara N."/>
            <person name="Morono Y."/>
            <person name="Ogawara M."/>
            <person name="Takaki Y."/>
            <person name="Takano Y."/>
            <person name="Uematsu K."/>
            <person name="Ikuta T."/>
            <person name="Ito M."/>
            <person name="Matsui Y."/>
            <person name="Miyazaki M."/>
            <person name="Murata K."/>
            <person name="Saito Y."/>
            <person name="Sakai S."/>
            <person name="Song C."/>
            <person name="Tasumi E."/>
            <person name="Yamanaka Y."/>
            <person name="Yamaguchi T."/>
            <person name="Kamagata Y."/>
            <person name="Tamaki H."/>
            <person name="Takai K."/>
        </authorList>
    </citation>
    <scope>NUCLEOTIDE SEQUENCE [LARGE SCALE GENOMIC DNA]</scope>
    <source>
        <strain evidence="7 8">MK-D1</strain>
    </source>
</reference>
<dbReference type="RefSeq" id="WP_147662264.1">
    <property type="nucleotide sequence ID" value="NZ_CP042905.2"/>
</dbReference>
<dbReference type="Proteomes" id="UP000321408">
    <property type="component" value="Chromosome"/>
</dbReference>
<dbReference type="GO" id="GO:1990904">
    <property type="term" value="C:ribonucleoprotein complex"/>
    <property type="evidence" value="ECO:0007669"/>
    <property type="project" value="UniProtKB-KW"/>
</dbReference>
<protein>
    <recommendedName>
        <fullName evidence="5">Small ribosomal subunit protein uS8</fullName>
    </recommendedName>
</protein>
<keyword evidence="5" id="KW-0694">RNA-binding</keyword>
<dbReference type="InterPro" id="IPR000630">
    <property type="entry name" value="Ribosomal_uS8"/>
</dbReference>
<dbReference type="Pfam" id="PF00410">
    <property type="entry name" value="Ribosomal_S8"/>
    <property type="match status" value="1"/>
</dbReference>
<reference evidence="7 8" key="2">
    <citation type="journal article" date="2024" name="Int. J. Syst. Evol. Microbiol.">
        <title>Promethearchaeum syntrophicum gen. nov., sp. nov., an anaerobic, obligately syntrophic archaeon, the first isolate of the lineage 'Asgard' archaea, and proposal of the new archaeal phylum Promethearchaeota phyl. nov. and kingdom Promethearchaeati regn. nov.</title>
        <authorList>
            <person name="Imachi H."/>
            <person name="Nobu M.K."/>
            <person name="Kato S."/>
            <person name="Takaki Y."/>
            <person name="Miyazaki M."/>
            <person name="Miyata M."/>
            <person name="Ogawara M."/>
            <person name="Saito Y."/>
            <person name="Sakai S."/>
            <person name="Tahara Y.O."/>
            <person name="Takano Y."/>
            <person name="Tasumi E."/>
            <person name="Uematsu K."/>
            <person name="Yoshimura T."/>
            <person name="Itoh T."/>
            <person name="Ohkuma M."/>
            <person name="Takai K."/>
        </authorList>
    </citation>
    <scope>NUCLEOTIDE SEQUENCE [LARGE SCALE GENOMIC DNA]</scope>
    <source>
        <strain evidence="7 8">MK-D1</strain>
    </source>
</reference>
<keyword evidence="3 5" id="KW-0689">Ribosomal protein</keyword>
<evidence type="ECO:0000256" key="1">
    <source>
        <dbReference type="ARBA" id="ARBA00006471"/>
    </source>
</evidence>
<comment type="similarity">
    <text evidence="1 5 6">Belongs to the universal ribosomal protein uS8 family.</text>
</comment>
<gene>
    <name evidence="5" type="primary">rps8</name>
    <name evidence="7" type="ORF">DSAG12_01176</name>
</gene>
<evidence type="ECO:0000256" key="5">
    <source>
        <dbReference type="HAMAP-Rule" id="MF_01302"/>
    </source>
</evidence>
<dbReference type="AlphaFoldDB" id="A0A5B9D8L8"/>
<dbReference type="Gene3D" id="3.30.1370.30">
    <property type="match status" value="1"/>
</dbReference>
<dbReference type="GO" id="GO:0003735">
    <property type="term" value="F:structural constituent of ribosome"/>
    <property type="evidence" value="ECO:0007669"/>
    <property type="project" value="InterPro"/>
</dbReference>
<dbReference type="GeneID" id="41329172"/>
<dbReference type="HAMAP" id="MF_01302_A">
    <property type="entry name" value="Ribosomal_uS8_A"/>
    <property type="match status" value="1"/>
</dbReference>
<dbReference type="EMBL" id="CP042905">
    <property type="protein sequence ID" value="QEE15351.1"/>
    <property type="molecule type" value="Genomic_DNA"/>
</dbReference>
<sequence length="130" mass="14400">MTLLDPLADACSCIKNAEIVCQSSVIINPRSKLIGTVLHILQANGYIGSFESIDDGRQGKFRVQLLGRINKIGVIKPRKPVKIKKIEIEEKNYLPAVNFGLILLSTSQGVMSHVEAKERHIGGRLLVYVY</sequence>
<evidence type="ECO:0000256" key="4">
    <source>
        <dbReference type="ARBA" id="ARBA00023274"/>
    </source>
</evidence>
<dbReference type="GO" id="GO:0019843">
    <property type="term" value="F:rRNA binding"/>
    <property type="evidence" value="ECO:0007669"/>
    <property type="project" value="UniProtKB-UniRule"/>
</dbReference>
<evidence type="ECO:0000313" key="7">
    <source>
        <dbReference type="EMBL" id="QEE15351.1"/>
    </source>
</evidence>
<dbReference type="InterPro" id="IPR035987">
    <property type="entry name" value="Ribosomal_uS8_sf"/>
</dbReference>
<name>A0A5B9D8L8_9ARCH</name>